<gene>
    <name evidence="4" type="ORF">BDV96DRAFT_580585</name>
</gene>
<evidence type="ECO:0000313" key="4">
    <source>
        <dbReference type="EMBL" id="KAF2112354.1"/>
    </source>
</evidence>
<dbReference type="InterPro" id="IPR001611">
    <property type="entry name" value="Leu-rich_rpt"/>
</dbReference>
<accession>A0A6A5YZX6</accession>
<dbReference type="Pfam" id="PF13855">
    <property type="entry name" value="LRR_8"/>
    <property type="match status" value="1"/>
</dbReference>
<dbReference type="GO" id="GO:0005737">
    <property type="term" value="C:cytoplasm"/>
    <property type="evidence" value="ECO:0007669"/>
    <property type="project" value="TreeGrafter"/>
</dbReference>
<dbReference type="AlphaFoldDB" id="A0A6A5YZX6"/>
<dbReference type="SUPFAM" id="SSF52058">
    <property type="entry name" value="L domain-like"/>
    <property type="match status" value="1"/>
</dbReference>
<proteinExistence type="predicted"/>
<keyword evidence="5" id="KW-1185">Reference proteome</keyword>
<dbReference type="Gene3D" id="3.80.10.10">
    <property type="entry name" value="Ribonuclease Inhibitor"/>
    <property type="match status" value="1"/>
</dbReference>
<sequence>MDGFPSSPPMLSRDATEPPSSSSPPVFSSDGPMEDADAENYAQRRSKRKYKGPWYEKSAFDNGEGSSQPAAKKSKFTRNFDSGVFMPSDEDLPSTQETNHDLVPSKIKTVPTYEERIVQHKLSWFPKHNPDESFTEATVKELVRNNECNFRLDFLKPAQEDLQCLTELNKIIKLPLDPGIRAPGEYYYRSMAPQLFLDLSNNDLKRMPPSVFDIEYLTDLIFRNNGLEVLPDRIVNLEHLRTLDLSNNNLSYLPYELLGPMMDGFKPRLAGNPLMQCEGIVSDEVRTKCKGPSALVYYDEAGRPLNWTSKSECHEHSKAPSLFALSLAKSMNTYSIEDIRDELDDEMPPEVSTALDTAERNVEEYGSPLRICFECGREFVMVKAEWTQWYPIGGGTPLPFKQQLCSLGCVPSRVTEQHQAS</sequence>
<reference evidence="4" key="1">
    <citation type="journal article" date="2020" name="Stud. Mycol.">
        <title>101 Dothideomycetes genomes: a test case for predicting lifestyles and emergence of pathogens.</title>
        <authorList>
            <person name="Haridas S."/>
            <person name="Albert R."/>
            <person name="Binder M."/>
            <person name="Bloem J."/>
            <person name="Labutti K."/>
            <person name="Salamov A."/>
            <person name="Andreopoulos B."/>
            <person name="Baker S."/>
            <person name="Barry K."/>
            <person name="Bills G."/>
            <person name="Bluhm B."/>
            <person name="Cannon C."/>
            <person name="Castanera R."/>
            <person name="Culley D."/>
            <person name="Daum C."/>
            <person name="Ezra D."/>
            <person name="Gonzalez J."/>
            <person name="Henrissat B."/>
            <person name="Kuo A."/>
            <person name="Liang C."/>
            <person name="Lipzen A."/>
            <person name="Lutzoni F."/>
            <person name="Magnuson J."/>
            <person name="Mondo S."/>
            <person name="Nolan M."/>
            <person name="Ohm R."/>
            <person name="Pangilinan J."/>
            <person name="Park H.-J."/>
            <person name="Ramirez L."/>
            <person name="Alfaro M."/>
            <person name="Sun H."/>
            <person name="Tritt A."/>
            <person name="Yoshinaga Y."/>
            <person name="Zwiers L.-H."/>
            <person name="Turgeon B."/>
            <person name="Goodwin S."/>
            <person name="Spatafora J."/>
            <person name="Crous P."/>
            <person name="Grigoriev I."/>
        </authorList>
    </citation>
    <scope>NUCLEOTIDE SEQUENCE</scope>
    <source>
        <strain evidence="4">CBS 627.86</strain>
    </source>
</reference>
<keyword evidence="1" id="KW-0433">Leucine-rich repeat</keyword>
<evidence type="ECO:0000256" key="1">
    <source>
        <dbReference type="ARBA" id="ARBA00022614"/>
    </source>
</evidence>
<dbReference type="InterPro" id="IPR032675">
    <property type="entry name" value="LRR_dom_sf"/>
</dbReference>
<dbReference type="PANTHER" id="PTHR48051:SF1">
    <property type="entry name" value="RAS SUPPRESSOR PROTEIN 1"/>
    <property type="match status" value="1"/>
</dbReference>
<name>A0A6A5YZX6_9PLEO</name>
<dbReference type="InterPro" id="IPR003591">
    <property type="entry name" value="Leu-rich_rpt_typical-subtyp"/>
</dbReference>
<dbReference type="Proteomes" id="UP000799770">
    <property type="component" value="Unassembled WGS sequence"/>
</dbReference>
<feature type="region of interest" description="Disordered" evidence="3">
    <location>
        <begin position="1"/>
        <end position="75"/>
    </location>
</feature>
<keyword evidence="2" id="KW-0677">Repeat</keyword>
<evidence type="ECO:0000256" key="3">
    <source>
        <dbReference type="SAM" id="MobiDB-lite"/>
    </source>
</evidence>
<evidence type="ECO:0000256" key="2">
    <source>
        <dbReference type="ARBA" id="ARBA00022737"/>
    </source>
</evidence>
<dbReference type="OrthoDB" id="1517790at2759"/>
<dbReference type="InterPro" id="IPR050216">
    <property type="entry name" value="LRR_domain-containing"/>
</dbReference>
<feature type="compositionally biased region" description="Low complexity" evidence="3">
    <location>
        <begin position="18"/>
        <end position="29"/>
    </location>
</feature>
<dbReference type="SMART" id="SM00369">
    <property type="entry name" value="LRR_TYP"/>
    <property type="match status" value="2"/>
</dbReference>
<dbReference type="PANTHER" id="PTHR48051">
    <property type="match status" value="1"/>
</dbReference>
<organism evidence="4 5">
    <name type="scientific">Lophiotrema nucula</name>
    <dbReference type="NCBI Taxonomy" id="690887"/>
    <lineage>
        <taxon>Eukaryota</taxon>
        <taxon>Fungi</taxon>
        <taxon>Dikarya</taxon>
        <taxon>Ascomycota</taxon>
        <taxon>Pezizomycotina</taxon>
        <taxon>Dothideomycetes</taxon>
        <taxon>Pleosporomycetidae</taxon>
        <taxon>Pleosporales</taxon>
        <taxon>Lophiotremataceae</taxon>
        <taxon>Lophiotrema</taxon>
    </lineage>
</organism>
<dbReference type="PROSITE" id="PS51450">
    <property type="entry name" value="LRR"/>
    <property type="match status" value="1"/>
</dbReference>
<dbReference type="EMBL" id="ML977331">
    <property type="protein sequence ID" value="KAF2112354.1"/>
    <property type="molecule type" value="Genomic_DNA"/>
</dbReference>
<evidence type="ECO:0000313" key="5">
    <source>
        <dbReference type="Proteomes" id="UP000799770"/>
    </source>
</evidence>
<protein>
    <submittedName>
        <fullName evidence="4">Uncharacterized protein</fullName>
    </submittedName>
</protein>